<organism evidence="2 3">
    <name type="scientific">Burkholderia mallei (strain ATCC 23344)</name>
    <dbReference type="NCBI Taxonomy" id="243160"/>
    <lineage>
        <taxon>Bacteria</taxon>
        <taxon>Pseudomonadati</taxon>
        <taxon>Pseudomonadota</taxon>
        <taxon>Betaproteobacteria</taxon>
        <taxon>Burkholderiales</taxon>
        <taxon>Burkholderiaceae</taxon>
        <taxon>Burkholderia</taxon>
        <taxon>pseudomallei group</taxon>
    </lineage>
</organism>
<gene>
    <name evidence="2" type="ordered locus">BMAA1354</name>
</gene>
<proteinExistence type="predicted"/>
<dbReference type="HOGENOM" id="CLU_890467_0_0_4"/>
<feature type="region of interest" description="Disordered" evidence="1">
    <location>
        <begin position="238"/>
        <end position="295"/>
    </location>
</feature>
<sequence>MTVAYKQQAVPRKRGGLGIFYRSDPDLRHENGRLSPNSYHEFLQCPCPARLRRAVTAVTGFVTIAGTRRVSVEPGRAIGSRRFQLTALKHHEPTPFSSQAVVRRRLARRPGLRPRLREAAAARAAVLTAPIVRRTTARRRSPVPRGRRIRAAPSGRLRRFGASAAPHHRARGYVWTNGYWRWPGGRSVWIPGRWIAQRPGHRGSPAIGDNGQTCGSISTDAGIACAASRTPFAAKAAKRIGEREAAAHRRRRTPRARFRRSDLSNAPARPRGPETNQRRGKRAGTPAAARGFLPTAPTDAIASIAGFHRP</sequence>
<dbReference type="Pfam" id="PF12779">
    <property type="entry name" value="WXXGXW"/>
    <property type="match status" value="1"/>
</dbReference>
<evidence type="ECO:0000313" key="2">
    <source>
        <dbReference type="EMBL" id="AAU46716.1"/>
    </source>
</evidence>
<accession>A0A0H2WC71</accession>
<keyword evidence="3" id="KW-1185">Reference proteome</keyword>
<evidence type="ECO:0000313" key="3">
    <source>
        <dbReference type="Proteomes" id="UP000006693"/>
    </source>
</evidence>
<dbReference type="KEGG" id="bma:BMAA1354"/>
<evidence type="ECO:0000256" key="1">
    <source>
        <dbReference type="SAM" id="MobiDB-lite"/>
    </source>
</evidence>
<dbReference type="InterPro" id="IPR024447">
    <property type="entry name" value="YXWGXW_rpt"/>
</dbReference>
<reference evidence="2 3" key="1">
    <citation type="journal article" date="2004" name="Proc. Natl. Acad. Sci. U.S.A.">
        <title>Structural flexibility in the Burkholderia mallei genome.</title>
        <authorList>
            <person name="Nierman W.C."/>
            <person name="DeShazer D."/>
            <person name="Kim H.S."/>
            <person name="Tettelin H."/>
            <person name="Nelson K.E."/>
            <person name="Feldblyum T."/>
            <person name="Ulrich R.L."/>
            <person name="Ronning C.M."/>
            <person name="Brinkac L.M."/>
            <person name="Daugherty S.C."/>
            <person name="Davidsen T.D."/>
            <person name="Deboy R.T."/>
            <person name="Dimitrov G."/>
            <person name="Dodson R.J."/>
            <person name="Durkin A.S."/>
            <person name="Gwinn M.L."/>
            <person name="Haft D.H."/>
            <person name="Khouri H."/>
            <person name="Kolonay J.F."/>
            <person name="Madupu R."/>
            <person name="Mohammoud Y."/>
            <person name="Nelson W.C."/>
            <person name="Radune D."/>
            <person name="Romero C.M."/>
            <person name="Sarria S."/>
            <person name="Selengut J."/>
            <person name="Shamblin C."/>
            <person name="Sullivan S.A."/>
            <person name="White O."/>
            <person name="Yu Y."/>
            <person name="Zafar N."/>
            <person name="Zhou L."/>
            <person name="Fraser C.M."/>
        </authorList>
    </citation>
    <scope>NUCLEOTIDE SEQUENCE [LARGE SCALE GENOMIC DNA]</scope>
    <source>
        <strain evidence="2 3">ATCC 23344</strain>
    </source>
</reference>
<protein>
    <submittedName>
        <fullName evidence="2">Uncharacterized protein</fullName>
    </submittedName>
</protein>
<dbReference type="EMBL" id="CP000011">
    <property type="protein sequence ID" value="AAU46716.1"/>
    <property type="molecule type" value="Genomic_DNA"/>
</dbReference>
<dbReference type="Proteomes" id="UP000006693">
    <property type="component" value="Chromosome 2"/>
</dbReference>
<feature type="compositionally biased region" description="Basic residues" evidence="1">
    <location>
        <begin position="248"/>
        <end position="258"/>
    </location>
</feature>
<dbReference type="AlphaFoldDB" id="A0A0H2WC71"/>
<name>A0A0H2WC71_BURMA</name>